<reference evidence="1 2" key="1">
    <citation type="submission" date="2019-04" db="EMBL/GenBank/DDBJ databases">
        <title>Chromosome genome assembly for Takifugu flavidus.</title>
        <authorList>
            <person name="Xiao S."/>
        </authorList>
    </citation>
    <scope>NUCLEOTIDE SEQUENCE [LARGE SCALE GENOMIC DNA]</scope>
    <source>
        <strain evidence="1">HTHZ2018</strain>
        <tissue evidence="1">Muscle</tissue>
    </source>
</reference>
<dbReference type="InterPro" id="IPR029156">
    <property type="entry name" value="CTC1"/>
</dbReference>
<evidence type="ECO:0000313" key="1">
    <source>
        <dbReference type="EMBL" id="TWW53935.1"/>
    </source>
</evidence>
<keyword evidence="2" id="KW-1185">Reference proteome</keyword>
<evidence type="ECO:0000313" key="2">
    <source>
        <dbReference type="Proteomes" id="UP000324091"/>
    </source>
</evidence>
<dbReference type="GO" id="GO:0003697">
    <property type="term" value="F:single-stranded DNA binding"/>
    <property type="evidence" value="ECO:0007669"/>
    <property type="project" value="InterPro"/>
</dbReference>
<dbReference type="EMBL" id="RHFK02000490">
    <property type="protein sequence ID" value="TWW53935.1"/>
    <property type="molecule type" value="Genomic_DNA"/>
</dbReference>
<protein>
    <submittedName>
        <fullName evidence="1">CST complex subunit CTC1</fullName>
    </submittedName>
</protein>
<dbReference type="AlphaFoldDB" id="A0A5C6MH64"/>
<gene>
    <name evidence="1" type="ORF">D4764_0184730</name>
</gene>
<comment type="caution">
    <text evidence="1">The sequence shown here is derived from an EMBL/GenBank/DDBJ whole genome shotgun (WGS) entry which is preliminary data.</text>
</comment>
<proteinExistence type="predicted"/>
<sequence length="161" mass="18084">MNCGPVHTRQMVNTPHDWWAVFTMTTVLLLWSYSRLVLDDGTGEAHVWVSGALVRPLLGLNDRQWEGLQRALRVRGQVEVYPWGQSLVCADALLHFLLCVCSSKVVCRQLALTCRRHNRQRSEGGVVAPPPPLVFSTKLLLLDTDDASAARPLIGCWLKRK</sequence>
<accession>A0A5C6MH64</accession>
<dbReference type="Proteomes" id="UP000324091">
    <property type="component" value="Unassembled WGS sequence"/>
</dbReference>
<name>A0A5C6MH64_9TELE</name>
<dbReference type="Pfam" id="PF15489">
    <property type="entry name" value="CTC1"/>
    <property type="match status" value="1"/>
</dbReference>
<organism evidence="1 2">
    <name type="scientific">Takifugu flavidus</name>
    <name type="common">sansaifugu</name>
    <dbReference type="NCBI Taxonomy" id="433684"/>
    <lineage>
        <taxon>Eukaryota</taxon>
        <taxon>Metazoa</taxon>
        <taxon>Chordata</taxon>
        <taxon>Craniata</taxon>
        <taxon>Vertebrata</taxon>
        <taxon>Euteleostomi</taxon>
        <taxon>Actinopterygii</taxon>
        <taxon>Neopterygii</taxon>
        <taxon>Teleostei</taxon>
        <taxon>Neoteleostei</taxon>
        <taxon>Acanthomorphata</taxon>
        <taxon>Eupercaria</taxon>
        <taxon>Tetraodontiformes</taxon>
        <taxon>Tetradontoidea</taxon>
        <taxon>Tetraodontidae</taxon>
        <taxon>Takifugu</taxon>
    </lineage>
</organism>